<dbReference type="InterPro" id="IPR050727">
    <property type="entry name" value="GH43_arabinanases"/>
</dbReference>
<dbReference type="Gene3D" id="2.115.10.20">
    <property type="entry name" value="Glycosyl hydrolase domain, family 43"/>
    <property type="match status" value="1"/>
</dbReference>
<dbReference type="InterPro" id="IPR006710">
    <property type="entry name" value="Glyco_hydro_43"/>
</dbReference>
<dbReference type="KEGG" id="sbil:SANBI_000432"/>
<feature type="site" description="Important for catalytic activity, responsible for pKa modulation of the active site Glu and correct orientation of both the proton donor and substrate" evidence="6">
    <location>
        <position position="204"/>
    </location>
</feature>
<keyword evidence="4 7" id="KW-0326">Glycosidase</keyword>
<dbReference type="SUPFAM" id="SSF75005">
    <property type="entry name" value="Arabinanase/levansucrase/invertase"/>
    <property type="match status" value="1"/>
</dbReference>
<comment type="pathway">
    <text evidence="1">Glycan metabolism; L-arabinan degradation.</text>
</comment>
<feature type="compositionally biased region" description="Pro residues" evidence="8">
    <location>
        <begin position="500"/>
        <end position="522"/>
    </location>
</feature>
<name>A0AAF0Z4D9_9MICO</name>
<dbReference type="InterPro" id="IPR023296">
    <property type="entry name" value="Glyco_hydro_beta-prop_sf"/>
</dbReference>
<protein>
    <submittedName>
        <fullName evidence="11">Family 43 glycosylhydrolase</fullName>
    </submittedName>
</protein>
<evidence type="ECO:0000256" key="1">
    <source>
        <dbReference type="ARBA" id="ARBA00004834"/>
    </source>
</evidence>
<feature type="chain" id="PRO_5042031839" evidence="10">
    <location>
        <begin position="27"/>
        <end position="597"/>
    </location>
</feature>
<feature type="active site" description="Proton donor" evidence="5">
    <location>
        <position position="260"/>
    </location>
</feature>
<reference evidence="12" key="1">
    <citation type="submission" date="2023-11" db="EMBL/GenBank/DDBJ databases">
        <authorList>
            <person name="Helweg L.P."/>
            <person name="Kiel A."/>
            <person name="Hitz F."/>
            <person name="Ruckert-Reed C."/>
            <person name="Busche T."/>
            <person name="Kaltschmidt B."/>
            <person name="Kaltschmidt C."/>
        </authorList>
    </citation>
    <scope>NUCLEOTIDE SEQUENCE [LARGE SCALE GENOMIC DNA]</scope>
    <source>
        <strain evidence="12">4.1</strain>
    </source>
</reference>
<feature type="signal peptide" evidence="10">
    <location>
        <begin position="1"/>
        <end position="26"/>
    </location>
</feature>
<accession>A0AAF0Z4D9</accession>
<feature type="transmembrane region" description="Helical" evidence="9">
    <location>
        <begin position="573"/>
        <end position="591"/>
    </location>
</feature>
<evidence type="ECO:0000256" key="3">
    <source>
        <dbReference type="ARBA" id="ARBA00022801"/>
    </source>
</evidence>
<dbReference type="CDD" id="cd08998">
    <property type="entry name" value="GH43_Arb43a-like"/>
    <property type="match status" value="1"/>
</dbReference>
<evidence type="ECO:0000313" key="12">
    <source>
        <dbReference type="Proteomes" id="UP001304340"/>
    </source>
</evidence>
<feature type="active site" description="Proton acceptor" evidence="5">
    <location>
        <position position="69"/>
    </location>
</feature>
<dbReference type="InterPro" id="IPR013783">
    <property type="entry name" value="Ig-like_fold"/>
</dbReference>
<dbReference type="GO" id="GO:0005975">
    <property type="term" value="P:carbohydrate metabolic process"/>
    <property type="evidence" value="ECO:0007669"/>
    <property type="project" value="InterPro"/>
</dbReference>
<evidence type="ECO:0000256" key="6">
    <source>
        <dbReference type="PIRSR" id="PIRSR606710-2"/>
    </source>
</evidence>
<keyword evidence="9" id="KW-0472">Membrane</keyword>
<evidence type="ECO:0000256" key="7">
    <source>
        <dbReference type="RuleBase" id="RU361187"/>
    </source>
</evidence>
<dbReference type="Pfam" id="PF04616">
    <property type="entry name" value="Glyco_hydro_43"/>
    <property type="match status" value="1"/>
</dbReference>
<organism evidence="11 12">
    <name type="scientific">Sanguibacter biliveldensis</name>
    <dbReference type="NCBI Taxonomy" id="3030830"/>
    <lineage>
        <taxon>Bacteria</taxon>
        <taxon>Bacillati</taxon>
        <taxon>Actinomycetota</taxon>
        <taxon>Actinomycetes</taxon>
        <taxon>Micrococcales</taxon>
        <taxon>Sanguibacteraceae</taxon>
        <taxon>Sanguibacter</taxon>
    </lineage>
</organism>
<dbReference type="RefSeq" id="WP_319158507.1">
    <property type="nucleotide sequence ID" value="NZ_CP138359.1"/>
</dbReference>
<dbReference type="EMBL" id="CP138359">
    <property type="protein sequence ID" value="WPF82808.1"/>
    <property type="molecule type" value="Genomic_DNA"/>
</dbReference>
<feature type="region of interest" description="Disordered" evidence="8">
    <location>
        <begin position="500"/>
        <end position="562"/>
    </location>
</feature>
<keyword evidence="12" id="KW-1185">Reference proteome</keyword>
<gene>
    <name evidence="11" type="ORF">SANBI_000432</name>
</gene>
<keyword evidence="10" id="KW-0732">Signal</keyword>
<dbReference type="InterPro" id="IPR036179">
    <property type="entry name" value="Ig-like_dom_sf"/>
</dbReference>
<sequence length="597" mass="61289">MHHRLRRSTATLITAAALALGPVALAAPGWAAGPAAAPAAQPVAALATEPADDPVGGKTLVGETAPIHDPALVVDDDGTWYAFSTGRVGRENGGTIQIATSHDDGTTWEYAGTVWDEIPAWIDEHFADGALPDNLWAPEVYEHDGTYYLYYSASRFGTDDSLTALATNVTLDPTDPGYEWVDQGLVVESPVSGLPGDVRFNAIDAGIVEDEAGNPFMAIGSFWYGIFLVPLEWPSGKPVDGWQAQTVNIADRFIPGNPVEAPYITHRDGYYYLFVSFGACCRGADSTYQVAVGRSESVTGPYLDREGKDMYGGGGTILLEEHGAVVGPGGQSVFGDYLAFHYYDASNEEIPYFPTLGIQRLDWVDGWPVADQRVELPTVVTGPDDVTVAPGSTATFTTTAAGIPSPVAEWETSTDGGATWTAVDEQPRTVPAGAAPVAAGGGPENGDPALVAAADGVATSILELSVASAEQDGTLVRARVTNAHGTSVTATATLVVAAPQPPVVPGEPSPEVPGPPDSPVPGPGDGAAVPPAPATGEGTATGPAGTGQAGVRQQAGSTRTGALAETGTSLSQAVAGALGLGLLGAAAVVLARRRDRA</sequence>
<evidence type="ECO:0000256" key="5">
    <source>
        <dbReference type="PIRSR" id="PIRSR606710-1"/>
    </source>
</evidence>
<keyword evidence="9" id="KW-0812">Transmembrane</keyword>
<keyword evidence="3 7" id="KW-0378">Hydrolase</keyword>
<evidence type="ECO:0000256" key="2">
    <source>
        <dbReference type="ARBA" id="ARBA00009865"/>
    </source>
</evidence>
<dbReference type="GO" id="GO:0004553">
    <property type="term" value="F:hydrolase activity, hydrolyzing O-glycosyl compounds"/>
    <property type="evidence" value="ECO:0007669"/>
    <property type="project" value="InterPro"/>
</dbReference>
<dbReference type="AlphaFoldDB" id="A0AAF0Z4D9"/>
<evidence type="ECO:0000256" key="4">
    <source>
        <dbReference type="ARBA" id="ARBA00023295"/>
    </source>
</evidence>
<dbReference type="Gene3D" id="2.60.40.10">
    <property type="entry name" value="Immunoglobulins"/>
    <property type="match status" value="1"/>
</dbReference>
<feature type="compositionally biased region" description="Low complexity" evidence="8">
    <location>
        <begin position="526"/>
        <end position="543"/>
    </location>
</feature>
<dbReference type="SUPFAM" id="SSF48726">
    <property type="entry name" value="Immunoglobulin"/>
    <property type="match status" value="1"/>
</dbReference>
<comment type="similarity">
    <text evidence="2 7">Belongs to the glycosyl hydrolase 43 family.</text>
</comment>
<evidence type="ECO:0000256" key="10">
    <source>
        <dbReference type="SAM" id="SignalP"/>
    </source>
</evidence>
<dbReference type="PANTHER" id="PTHR43301:SF3">
    <property type="entry name" value="ARABINAN ENDO-1,5-ALPHA-L-ARABINOSIDASE A-RELATED"/>
    <property type="match status" value="1"/>
</dbReference>
<dbReference type="PANTHER" id="PTHR43301">
    <property type="entry name" value="ARABINAN ENDO-1,5-ALPHA-L-ARABINOSIDASE"/>
    <property type="match status" value="1"/>
</dbReference>
<proteinExistence type="inferred from homology"/>
<evidence type="ECO:0000256" key="8">
    <source>
        <dbReference type="SAM" id="MobiDB-lite"/>
    </source>
</evidence>
<evidence type="ECO:0000313" key="11">
    <source>
        <dbReference type="EMBL" id="WPF82808.1"/>
    </source>
</evidence>
<dbReference type="Proteomes" id="UP001304340">
    <property type="component" value="Chromosome"/>
</dbReference>
<keyword evidence="9" id="KW-1133">Transmembrane helix</keyword>
<evidence type="ECO:0000256" key="9">
    <source>
        <dbReference type="SAM" id="Phobius"/>
    </source>
</evidence>